<keyword evidence="2" id="KW-1185">Reference proteome</keyword>
<dbReference type="PANTHER" id="PTHR35896">
    <property type="entry name" value="IG-LIKE DOMAIN-CONTAINING PROTEIN"/>
    <property type="match status" value="1"/>
</dbReference>
<dbReference type="InterPro" id="IPR053008">
    <property type="entry name" value="Phomopsin_biosynth_assoc"/>
</dbReference>
<accession>A0A8H6MIJ2</accession>
<dbReference type="EMBL" id="WIGN01000577">
    <property type="protein sequence ID" value="KAF6788129.1"/>
    <property type="molecule type" value="Genomic_DNA"/>
</dbReference>
<sequence>MTIGRKHPATYTVVAASLLLFTLTGAAYVYASGTAIVPPRAGRLDITSCGVTPTEAHANGCRFDVTSFSWLPPACYDEFIVDDFIASEPREWFLDPSGTRPVPLQTVQRGDIPEMYVSWGYHKAHCVSMWKKMHRAVEDGRVLDAYIGNYNHTSHCGHMLTMAEDATSAHLNTIIRRKFVGCGVKEVIIG</sequence>
<name>A0A8H6MIJ2_9PEZI</name>
<dbReference type="PANTHER" id="PTHR35896:SF3">
    <property type="entry name" value="MAJOR FACILITATOR SUPERFAMILY TRANSPORTER"/>
    <property type="match status" value="1"/>
</dbReference>
<proteinExistence type="predicted"/>
<reference evidence="1 2" key="1">
    <citation type="journal article" date="2020" name="Phytopathology">
        <title>Genome Sequence Resources of Colletotrichum truncatum, C. plurivorum, C. musicola, and C. sojae: Four Species Pathogenic to Soybean (Glycine max).</title>
        <authorList>
            <person name="Rogerio F."/>
            <person name="Boufleur T.R."/>
            <person name="Ciampi-Guillardi M."/>
            <person name="Sukno S.A."/>
            <person name="Thon M.R."/>
            <person name="Massola Junior N.S."/>
            <person name="Baroncelli R."/>
        </authorList>
    </citation>
    <scope>NUCLEOTIDE SEQUENCE [LARGE SCALE GENOMIC DNA]</scope>
    <source>
        <strain evidence="1 2">LFN0009</strain>
    </source>
</reference>
<comment type="caution">
    <text evidence="1">The sequence shown here is derived from an EMBL/GenBank/DDBJ whole genome shotgun (WGS) entry which is preliminary data.</text>
</comment>
<evidence type="ECO:0000313" key="2">
    <source>
        <dbReference type="Proteomes" id="UP000652219"/>
    </source>
</evidence>
<dbReference type="AlphaFoldDB" id="A0A8H6MIJ2"/>
<organism evidence="1 2">
    <name type="scientific">Colletotrichum sojae</name>
    <dbReference type="NCBI Taxonomy" id="2175907"/>
    <lineage>
        <taxon>Eukaryota</taxon>
        <taxon>Fungi</taxon>
        <taxon>Dikarya</taxon>
        <taxon>Ascomycota</taxon>
        <taxon>Pezizomycotina</taxon>
        <taxon>Sordariomycetes</taxon>
        <taxon>Hypocreomycetidae</taxon>
        <taxon>Glomerellales</taxon>
        <taxon>Glomerellaceae</taxon>
        <taxon>Colletotrichum</taxon>
        <taxon>Colletotrichum orchidearum species complex</taxon>
    </lineage>
</organism>
<dbReference type="Proteomes" id="UP000652219">
    <property type="component" value="Unassembled WGS sequence"/>
</dbReference>
<protein>
    <submittedName>
        <fullName evidence="1">Uncharacterized protein</fullName>
    </submittedName>
</protein>
<evidence type="ECO:0000313" key="1">
    <source>
        <dbReference type="EMBL" id="KAF6788129.1"/>
    </source>
</evidence>
<gene>
    <name evidence="1" type="ORF">CSOJ01_15099</name>
</gene>